<comment type="caution">
    <text evidence="2">The sequence shown here is derived from an EMBL/GenBank/DDBJ whole genome shotgun (WGS) entry which is preliminary data.</text>
</comment>
<evidence type="ECO:0000256" key="1">
    <source>
        <dbReference type="SAM" id="SignalP"/>
    </source>
</evidence>
<sequence length="410" mass="46786">MTARLFLAVLGVGLTIAQQEYLLYTNGPGGVECGKYHRCIQNATCEDVKGVHMCECPHPLLVGNAKLQCLPKGDYDVWIQNDPHLKNFHSEFAGLHTPCPYRVLNLMFVPKADTRVILELYGQNVLFRGGHYFLTKLSLSTTVYIQNDLMKQIMEFEGDVLVDTDTNSYNYTFLARSLDTSLLDEPEMQDRSMEIVDTRFSEYIMAIDKDAFNNLLHVQIPGLGVTLFFRPPSMHEEIDNIKLPMVPGAVFNIQRDSWKMVDISKSEYDIAAFPEGPSLKEQATDMKTSLPTYVQWLLLQDSLSDLGYNDTICYKTREIVNLECRTEEQKLYMLGACSAVYADKGFLECLTERNTMHEYLDMHKLFFQTCASVMCTKNTSGCEKMKREMPEVTKCPLPKKIQDIDCSTFM</sequence>
<feature type="signal peptide" evidence="1">
    <location>
        <begin position="1"/>
        <end position="17"/>
    </location>
</feature>
<accession>A0AAV4GBQ1</accession>
<feature type="chain" id="PRO_5043394172" description="VWFD domain-containing protein" evidence="1">
    <location>
        <begin position="18"/>
        <end position="410"/>
    </location>
</feature>
<organism evidence="2 3">
    <name type="scientific">Elysia marginata</name>
    <dbReference type="NCBI Taxonomy" id="1093978"/>
    <lineage>
        <taxon>Eukaryota</taxon>
        <taxon>Metazoa</taxon>
        <taxon>Spiralia</taxon>
        <taxon>Lophotrochozoa</taxon>
        <taxon>Mollusca</taxon>
        <taxon>Gastropoda</taxon>
        <taxon>Heterobranchia</taxon>
        <taxon>Euthyneura</taxon>
        <taxon>Panpulmonata</taxon>
        <taxon>Sacoglossa</taxon>
        <taxon>Placobranchoidea</taxon>
        <taxon>Plakobranchidae</taxon>
        <taxon>Elysia</taxon>
    </lineage>
</organism>
<gene>
    <name evidence="2" type="ORF">ElyMa_002365600</name>
</gene>
<protein>
    <recommendedName>
        <fullName evidence="4">VWFD domain-containing protein</fullName>
    </recommendedName>
</protein>
<keyword evidence="3" id="KW-1185">Reference proteome</keyword>
<dbReference type="AlphaFoldDB" id="A0AAV4GBQ1"/>
<evidence type="ECO:0008006" key="4">
    <source>
        <dbReference type="Google" id="ProtNLM"/>
    </source>
</evidence>
<evidence type="ECO:0000313" key="2">
    <source>
        <dbReference type="EMBL" id="GFR82546.1"/>
    </source>
</evidence>
<dbReference type="Proteomes" id="UP000762676">
    <property type="component" value="Unassembled WGS sequence"/>
</dbReference>
<name>A0AAV4GBQ1_9GAST</name>
<dbReference type="EMBL" id="BMAT01004896">
    <property type="protein sequence ID" value="GFR82546.1"/>
    <property type="molecule type" value="Genomic_DNA"/>
</dbReference>
<proteinExistence type="predicted"/>
<evidence type="ECO:0000313" key="3">
    <source>
        <dbReference type="Proteomes" id="UP000762676"/>
    </source>
</evidence>
<keyword evidence="1" id="KW-0732">Signal</keyword>
<reference evidence="2 3" key="1">
    <citation type="journal article" date="2021" name="Elife">
        <title>Chloroplast acquisition without the gene transfer in kleptoplastic sea slugs, Plakobranchus ocellatus.</title>
        <authorList>
            <person name="Maeda T."/>
            <person name="Takahashi S."/>
            <person name="Yoshida T."/>
            <person name="Shimamura S."/>
            <person name="Takaki Y."/>
            <person name="Nagai Y."/>
            <person name="Toyoda A."/>
            <person name="Suzuki Y."/>
            <person name="Arimoto A."/>
            <person name="Ishii H."/>
            <person name="Satoh N."/>
            <person name="Nishiyama T."/>
            <person name="Hasebe M."/>
            <person name="Maruyama T."/>
            <person name="Minagawa J."/>
            <person name="Obokata J."/>
            <person name="Shigenobu S."/>
        </authorList>
    </citation>
    <scope>NUCLEOTIDE SEQUENCE [LARGE SCALE GENOMIC DNA]</scope>
</reference>